<evidence type="ECO:0000313" key="1">
    <source>
        <dbReference type="EMBL" id="MFC0423058.1"/>
    </source>
</evidence>
<proteinExistence type="predicted"/>
<name>A0ABV6K0S2_9LACO</name>
<dbReference type="EMBL" id="JBHLUK010000014">
    <property type="protein sequence ID" value="MFC0423058.1"/>
    <property type="molecule type" value="Genomic_DNA"/>
</dbReference>
<protein>
    <submittedName>
        <fullName evidence="1">Uncharacterized protein</fullName>
    </submittedName>
</protein>
<dbReference type="Proteomes" id="UP001589855">
    <property type="component" value="Unassembled WGS sequence"/>
</dbReference>
<reference evidence="1 2" key="1">
    <citation type="submission" date="2024-09" db="EMBL/GenBank/DDBJ databases">
        <authorList>
            <person name="Sun Q."/>
            <person name="Mori K."/>
        </authorList>
    </citation>
    <scope>NUCLEOTIDE SEQUENCE [LARGE SCALE GENOMIC DNA]</scope>
    <source>
        <strain evidence="1 2">TBRC 4575</strain>
    </source>
</reference>
<comment type="caution">
    <text evidence="1">The sequence shown here is derived from an EMBL/GenBank/DDBJ whole genome shotgun (WGS) entry which is preliminary data.</text>
</comment>
<dbReference type="RefSeq" id="WP_137645826.1">
    <property type="nucleotide sequence ID" value="NZ_BAABRM010000026.1"/>
</dbReference>
<evidence type="ECO:0000313" key="2">
    <source>
        <dbReference type="Proteomes" id="UP001589855"/>
    </source>
</evidence>
<accession>A0ABV6K0S2</accession>
<organism evidence="1 2">
    <name type="scientific">Lactiplantibacillus plajomi</name>
    <dbReference type="NCBI Taxonomy" id="1457217"/>
    <lineage>
        <taxon>Bacteria</taxon>
        <taxon>Bacillati</taxon>
        <taxon>Bacillota</taxon>
        <taxon>Bacilli</taxon>
        <taxon>Lactobacillales</taxon>
        <taxon>Lactobacillaceae</taxon>
        <taxon>Lactiplantibacillus</taxon>
    </lineage>
</organism>
<keyword evidence="2" id="KW-1185">Reference proteome</keyword>
<sequence length="71" mass="7863">MKVEVGDRVTYPSVYSSGRVLIKGGIGEVMAIKQDYFGKSSRRIAVVQAGKNRFDLFLDVLERVNRGGSKL</sequence>
<gene>
    <name evidence="1" type="ORF">ACFFGS_02675</name>
</gene>